<dbReference type="InterPro" id="IPR042099">
    <property type="entry name" value="ANL_N_sf"/>
</dbReference>
<evidence type="ECO:0000256" key="2">
    <source>
        <dbReference type="ARBA" id="ARBA00022598"/>
    </source>
</evidence>
<dbReference type="Proteomes" id="UP001220010">
    <property type="component" value="Unassembled WGS sequence"/>
</dbReference>
<accession>A0ABT5X802</accession>
<evidence type="ECO:0000256" key="3">
    <source>
        <dbReference type="ARBA" id="ARBA00022741"/>
    </source>
</evidence>
<sequence length="133" mass="15533">MGKPSPGYHVVLVDRDDSICNVGEEGEIVIRTDGVRPPGLFIDYHLDPERMRDTWYDDYLHTGETAWIDEDGYLRFVGTKPRQEGDRTRQGSPYHRVRRGPPQDDQRQDKEDRDKREGRGLGRLISNKFIYLD</sequence>
<proteinExistence type="inferred from homology"/>
<feature type="compositionally biased region" description="Basic and acidic residues" evidence="5">
    <location>
        <begin position="101"/>
        <end position="120"/>
    </location>
</feature>
<keyword evidence="2" id="KW-0436">Ligase</keyword>
<comment type="similarity">
    <text evidence="1">Belongs to the ATP-dependent AMP-binding enzyme family.</text>
</comment>
<evidence type="ECO:0000313" key="7">
    <source>
        <dbReference type="Proteomes" id="UP001220010"/>
    </source>
</evidence>
<comment type="caution">
    <text evidence="6">The sequence shown here is derived from an EMBL/GenBank/DDBJ whole genome shotgun (WGS) entry which is preliminary data.</text>
</comment>
<keyword evidence="3" id="KW-0547">Nucleotide-binding</keyword>
<evidence type="ECO:0000256" key="5">
    <source>
        <dbReference type="SAM" id="MobiDB-lite"/>
    </source>
</evidence>
<evidence type="ECO:0000256" key="1">
    <source>
        <dbReference type="ARBA" id="ARBA00006432"/>
    </source>
</evidence>
<dbReference type="InterPro" id="IPR051087">
    <property type="entry name" value="Mitochondrial_ACSM"/>
</dbReference>
<dbReference type="PANTHER" id="PTHR43605:SF10">
    <property type="entry name" value="ACYL-COA SYNTHETASE MEDIUM CHAIN FAMILY MEMBER 3"/>
    <property type="match status" value="1"/>
</dbReference>
<dbReference type="EMBL" id="JARFPK010000019">
    <property type="protein sequence ID" value="MDF0590788.1"/>
    <property type="molecule type" value="Genomic_DNA"/>
</dbReference>
<protein>
    <submittedName>
        <fullName evidence="6">AMP-binding protein</fullName>
    </submittedName>
</protein>
<evidence type="ECO:0000256" key="4">
    <source>
        <dbReference type="ARBA" id="ARBA00022840"/>
    </source>
</evidence>
<keyword evidence="7" id="KW-1185">Reference proteome</keyword>
<dbReference type="Gene3D" id="3.40.50.12780">
    <property type="entry name" value="N-terminal domain of ligase-like"/>
    <property type="match status" value="1"/>
</dbReference>
<organism evidence="6 7">
    <name type="scientific">Candidatus Methanocrinis natronophilus</name>
    <dbReference type="NCBI Taxonomy" id="3033396"/>
    <lineage>
        <taxon>Archaea</taxon>
        <taxon>Methanobacteriati</taxon>
        <taxon>Methanobacteriota</taxon>
        <taxon>Stenosarchaea group</taxon>
        <taxon>Methanomicrobia</taxon>
        <taxon>Methanotrichales</taxon>
        <taxon>Methanotrichaceae</taxon>
        <taxon>Methanocrinis</taxon>
    </lineage>
</organism>
<name>A0ABT5X802_9EURY</name>
<evidence type="ECO:0000313" key="6">
    <source>
        <dbReference type="EMBL" id="MDF0590788.1"/>
    </source>
</evidence>
<dbReference type="PANTHER" id="PTHR43605">
    <property type="entry name" value="ACYL-COENZYME A SYNTHETASE"/>
    <property type="match status" value="1"/>
</dbReference>
<dbReference type="SUPFAM" id="SSF56801">
    <property type="entry name" value="Acetyl-CoA synthetase-like"/>
    <property type="match status" value="1"/>
</dbReference>
<keyword evidence="4" id="KW-0067">ATP-binding</keyword>
<reference evidence="6 7" key="1">
    <citation type="submission" date="2023-03" db="EMBL/GenBank/DDBJ databases">
        <title>WGS of Methanotrichaceae archaeon Mx.</title>
        <authorList>
            <person name="Sorokin D.Y."/>
            <person name="Merkel A.Y."/>
        </authorList>
    </citation>
    <scope>NUCLEOTIDE SEQUENCE [LARGE SCALE GENOMIC DNA]</scope>
    <source>
        <strain evidence="6 7">Mx</strain>
    </source>
</reference>
<feature type="region of interest" description="Disordered" evidence="5">
    <location>
        <begin position="78"/>
        <end position="120"/>
    </location>
</feature>
<gene>
    <name evidence="6" type="ORF">P0O15_06340</name>
</gene>